<dbReference type="RefSeq" id="WP_255844124.1">
    <property type="nucleotide sequence ID" value="NZ_CP094358.1"/>
</dbReference>
<dbReference type="Pfam" id="PF10099">
    <property type="entry name" value="RskA_C"/>
    <property type="match status" value="1"/>
</dbReference>
<dbReference type="InterPro" id="IPR051474">
    <property type="entry name" value="Anti-sigma-K/W_factor"/>
</dbReference>
<dbReference type="PANTHER" id="PTHR37461:SF1">
    <property type="entry name" value="ANTI-SIGMA-K FACTOR RSKA"/>
    <property type="match status" value="1"/>
</dbReference>
<protein>
    <submittedName>
        <fullName evidence="4">Anti-sigma factor</fullName>
    </submittedName>
</protein>
<keyword evidence="2" id="KW-0472">Membrane</keyword>
<dbReference type="AlphaFoldDB" id="A0A9E6ZPG2"/>
<evidence type="ECO:0000259" key="3">
    <source>
        <dbReference type="Pfam" id="PF10099"/>
    </source>
</evidence>
<keyword evidence="5" id="KW-1185">Reference proteome</keyword>
<dbReference type="Proteomes" id="UP000831290">
    <property type="component" value="Chromosome"/>
</dbReference>
<dbReference type="GO" id="GO:0016989">
    <property type="term" value="F:sigma factor antagonist activity"/>
    <property type="evidence" value="ECO:0007669"/>
    <property type="project" value="TreeGrafter"/>
</dbReference>
<name>A0A9E6ZPG2_9FLAO</name>
<accession>A0A9E6ZPG2</accession>
<dbReference type="GO" id="GO:0005886">
    <property type="term" value="C:plasma membrane"/>
    <property type="evidence" value="ECO:0007669"/>
    <property type="project" value="InterPro"/>
</dbReference>
<evidence type="ECO:0000313" key="4">
    <source>
        <dbReference type="EMBL" id="UOB18135.1"/>
    </source>
</evidence>
<dbReference type="PANTHER" id="PTHR37461">
    <property type="entry name" value="ANTI-SIGMA-K FACTOR RSKA"/>
    <property type="match status" value="1"/>
</dbReference>
<sequence length="258" mass="29483">MKTDLKTFLESDLLERYLAGTISAEDLHKVEYFIDEYPLVKDQFSVMEENLETYAKSYAVPAPEDVKQNVLKYIQKDKNIPVRKIRWQYAAAASFAALLFALSSIYLWKQNVFLINENKFVAYKIKTLQDDMVETNSRLEDFKNQLTVLNKAETKKYVIKGNQRAKNLKTVAYINPEDKLSALNIVSLPELPEGQVFQMWANVDGELVSLGVLEKQEQKKLVSIPYKENALSYNITIERAGGNEIATIENQVATVALQ</sequence>
<feature type="transmembrane region" description="Helical" evidence="2">
    <location>
        <begin position="87"/>
        <end position="108"/>
    </location>
</feature>
<dbReference type="EMBL" id="CP094358">
    <property type="protein sequence ID" value="UOB18135.1"/>
    <property type="molecule type" value="Genomic_DNA"/>
</dbReference>
<gene>
    <name evidence="4" type="ORF">MQE35_02270</name>
</gene>
<proteinExistence type="predicted"/>
<keyword evidence="2" id="KW-1133">Transmembrane helix</keyword>
<dbReference type="InterPro" id="IPR018764">
    <property type="entry name" value="RskA_C"/>
</dbReference>
<evidence type="ECO:0000256" key="1">
    <source>
        <dbReference type="SAM" id="Coils"/>
    </source>
</evidence>
<keyword evidence="1" id="KW-0175">Coiled coil</keyword>
<evidence type="ECO:0000313" key="5">
    <source>
        <dbReference type="Proteomes" id="UP000831290"/>
    </source>
</evidence>
<reference evidence="4" key="1">
    <citation type="submission" date="2022-03" db="EMBL/GenBank/DDBJ databases">
        <title>Description of Abyssus ytuae gen. nov., sp. nov., a novel member of the family Flavobacteriaceae isolated from the sediment of Mariana Trench.</title>
        <authorList>
            <person name="Zhang J."/>
            <person name="Xu X."/>
        </authorList>
    </citation>
    <scope>NUCLEOTIDE SEQUENCE</scope>
    <source>
        <strain evidence="4">MT3330</strain>
    </source>
</reference>
<feature type="coiled-coil region" evidence="1">
    <location>
        <begin position="125"/>
        <end position="152"/>
    </location>
</feature>
<organism evidence="4 5">
    <name type="scientific">Abyssalbus ytuae</name>
    <dbReference type="NCBI Taxonomy" id="2926907"/>
    <lineage>
        <taxon>Bacteria</taxon>
        <taxon>Pseudomonadati</taxon>
        <taxon>Bacteroidota</taxon>
        <taxon>Flavobacteriia</taxon>
        <taxon>Flavobacteriales</taxon>
        <taxon>Flavobacteriaceae</taxon>
        <taxon>Abyssalbus</taxon>
    </lineage>
</organism>
<dbReference type="KEGG" id="fbm:MQE35_02270"/>
<dbReference type="GO" id="GO:0006417">
    <property type="term" value="P:regulation of translation"/>
    <property type="evidence" value="ECO:0007669"/>
    <property type="project" value="TreeGrafter"/>
</dbReference>
<keyword evidence="2" id="KW-0812">Transmembrane</keyword>
<feature type="domain" description="Anti-sigma K factor RskA C-terminal" evidence="3">
    <location>
        <begin position="91"/>
        <end position="244"/>
    </location>
</feature>
<evidence type="ECO:0000256" key="2">
    <source>
        <dbReference type="SAM" id="Phobius"/>
    </source>
</evidence>